<proteinExistence type="predicted"/>
<dbReference type="EMBL" id="JABXBU010000011">
    <property type="protein sequence ID" value="KAF8790090.1"/>
    <property type="molecule type" value="Genomic_DNA"/>
</dbReference>
<reference evidence="1" key="1">
    <citation type="journal article" date="2020" name="bioRxiv">
        <title>Chromosome-level reference genome of the European wasp spider Argiope bruennichi: a resource for studies on range expansion and evolutionary adaptation.</title>
        <authorList>
            <person name="Sheffer M.M."/>
            <person name="Hoppe A."/>
            <person name="Krehenwinkel H."/>
            <person name="Uhl G."/>
            <person name="Kuss A.W."/>
            <person name="Jensen L."/>
            <person name="Jensen C."/>
            <person name="Gillespie R.G."/>
            <person name="Hoff K.J."/>
            <person name="Prost S."/>
        </authorList>
    </citation>
    <scope>NUCLEOTIDE SEQUENCE</scope>
</reference>
<sequence>MSRAVRAMLGTVCGEKMSRAVRAMLGTVCGEKMSRAVRAMLGTVCGERMSRANSYDYVHDFINEKGPKKIIKTIDFPVVCQHYSPVEVDDKTNHELHLL</sequence>
<evidence type="ECO:0000313" key="2">
    <source>
        <dbReference type="Proteomes" id="UP000807504"/>
    </source>
</evidence>
<protein>
    <submittedName>
        <fullName evidence="1">Uncharacterized protein</fullName>
    </submittedName>
</protein>
<dbReference type="AlphaFoldDB" id="A0A8T0FL34"/>
<name>A0A8T0FL34_ARGBR</name>
<comment type="caution">
    <text evidence="1">The sequence shown here is derived from an EMBL/GenBank/DDBJ whole genome shotgun (WGS) entry which is preliminary data.</text>
</comment>
<keyword evidence="2" id="KW-1185">Reference proteome</keyword>
<gene>
    <name evidence="1" type="ORF">HNY73_005165</name>
</gene>
<organism evidence="1 2">
    <name type="scientific">Argiope bruennichi</name>
    <name type="common">Wasp spider</name>
    <name type="synonym">Aranea bruennichi</name>
    <dbReference type="NCBI Taxonomy" id="94029"/>
    <lineage>
        <taxon>Eukaryota</taxon>
        <taxon>Metazoa</taxon>
        <taxon>Ecdysozoa</taxon>
        <taxon>Arthropoda</taxon>
        <taxon>Chelicerata</taxon>
        <taxon>Arachnida</taxon>
        <taxon>Araneae</taxon>
        <taxon>Araneomorphae</taxon>
        <taxon>Entelegynae</taxon>
        <taxon>Araneoidea</taxon>
        <taxon>Araneidae</taxon>
        <taxon>Argiope</taxon>
    </lineage>
</organism>
<accession>A0A8T0FL34</accession>
<reference evidence="1" key="2">
    <citation type="submission" date="2020-06" db="EMBL/GenBank/DDBJ databases">
        <authorList>
            <person name="Sheffer M."/>
        </authorList>
    </citation>
    <scope>NUCLEOTIDE SEQUENCE</scope>
</reference>
<dbReference type="Proteomes" id="UP000807504">
    <property type="component" value="Unassembled WGS sequence"/>
</dbReference>
<evidence type="ECO:0000313" key="1">
    <source>
        <dbReference type="EMBL" id="KAF8790090.1"/>
    </source>
</evidence>